<proteinExistence type="predicted"/>
<keyword evidence="7" id="KW-1185">Reference proteome</keyword>
<reference evidence="6 7" key="1">
    <citation type="submission" date="2017-05" db="EMBL/GenBank/DDBJ databases">
        <authorList>
            <person name="Varghese N."/>
            <person name="Submissions S."/>
        </authorList>
    </citation>
    <scope>NUCLEOTIDE SEQUENCE [LARGE SCALE GENOMIC DNA]</scope>
    <source>
        <strain evidence="6 7">DSM 25457</strain>
    </source>
</reference>
<evidence type="ECO:0000313" key="7">
    <source>
        <dbReference type="Proteomes" id="UP001158067"/>
    </source>
</evidence>
<sequence>MKNVVPLVLFLGIVWAVVAIPSAAENGAAYTVAASADKPSASVDVHDAAEGTSANGDSENAKHAASEENAKEVSFSETVRPILTDKCFHCHGPDSDNQDSDFRLDTAANALADLGGYAGIVPGDPSESELIVRIHADADDDSVMPPADAVRQLTEDEKRILGQWIQQGADFEGHWAFESVPSEISVPATESEWAQSPIDQFILKTATEAEVAPNPPASREVWLRRVTFDLTGLPPTLEELDAFLADTSGDAYAKVVDRLLASDACAERLTSEWLDVARYSDSFGYQRDDERYVWPYRDWVVQAFKSNMPYDQFVTEQLAGDLLDAPTRDQILATTFNRLHSHKKEGGVAIEEFRVENVSDRAHTFSAAFMGLTMECARCHDHKYDPIKTKEYYEVSSFFANVDERGLISYFTSATPTPAMPLPTAAQQAELDRFATAITNAGKQYIAYTRESLTEFASWLAGQVSGNDDNTSVSAQQEDSARHDLPGMVASLSFEEMQVPGEDVELQDETGKKPRKSEAEKFRVMRNDVAGNKIAFTLNDNQIVDGVKGNGLRLTGDDAVVLPGIGRFHRHDPFSYSIWIRPEELTERGVILRRSRGWDDAGSVGYELTKLGGKLTARLVHFWPGNAIAIETDNVLKQNEWQHVSLTYDGSSKASGLQLFIDGKPAHTHIVQDSLTRSIAKWNGGYNDFAIGSRYRDRGFKDGSVDEFRGFDRQLSQIEVQQLAGGPTVVEILTKPADQLTASETELLHEYWLLAVDAHAATLRDAIGKARAGWNKTMDSTDAITIMREQETPRKAYILTRGVYDSHGEEVTADTPDFLPPFPDDQPRNRLGLARWLLTDEHPLTSRVVVNRYWQLMFGQGLVRTPEDFGLQGETPTHPDLLDWLARDMMDHDWNVRRLLRQIALSSTYRQASVVTPQVRDRDPDNRLWARGPSQRLSAEMVRDSALAVSGLLVSKVGGPPVKPYDIALAYTPMSVDKEEALYRRSLYTFWKRTSPAPVMIALNANKREVCRLRREIVASPLQALVLLNGTQFIETARATALRLIHEHGQDAEVIAVNGFRLLTSRHPTSEELAVLKQLHQDQLTHFAENLDDAKKLLSVGDLPISDAVPADFLAATTVLINTMMNLDQSVRNQ</sequence>
<dbReference type="Proteomes" id="UP001158067">
    <property type="component" value="Unassembled WGS sequence"/>
</dbReference>
<evidence type="ECO:0000259" key="3">
    <source>
        <dbReference type="Pfam" id="PF07583"/>
    </source>
</evidence>
<dbReference type="SUPFAM" id="SSF49899">
    <property type="entry name" value="Concanavalin A-like lectins/glucanases"/>
    <property type="match status" value="1"/>
</dbReference>
<evidence type="ECO:0000259" key="4">
    <source>
        <dbReference type="Pfam" id="PF07587"/>
    </source>
</evidence>
<dbReference type="InterPro" id="IPR011444">
    <property type="entry name" value="DUF1549"/>
</dbReference>
<dbReference type="Pfam" id="PF07635">
    <property type="entry name" value="PSCyt1"/>
    <property type="match status" value="1"/>
</dbReference>
<dbReference type="Pfam" id="PF13385">
    <property type="entry name" value="Laminin_G_3"/>
    <property type="match status" value="1"/>
</dbReference>
<gene>
    <name evidence="6" type="ORF">SAMN06265222_11418</name>
</gene>
<dbReference type="InterPro" id="IPR036909">
    <property type="entry name" value="Cyt_c-like_dom_sf"/>
</dbReference>
<dbReference type="Pfam" id="PF07587">
    <property type="entry name" value="PSD1"/>
    <property type="match status" value="1"/>
</dbReference>
<name>A0ABY1QGY5_9BACT</name>
<dbReference type="RefSeq" id="WP_283434415.1">
    <property type="nucleotide sequence ID" value="NZ_FXUG01000014.1"/>
</dbReference>
<dbReference type="PANTHER" id="PTHR35889:SF3">
    <property type="entry name" value="F-BOX DOMAIN-CONTAINING PROTEIN"/>
    <property type="match status" value="1"/>
</dbReference>
<keyword evidence="2" id="KW-0732">Signal</keyword>
<dbReference type="InterPro" id="IPR022655">
    <property type="entry name" value="DUF1553"/>
</dbReference>
<feature type="domain" description="Cytochrome C Planctomycete-type" evidence="5">
    <location>
        <begin position="87"/>
        <end position="148"/>
    </location>
</feature>
<dbReference type="InterPro" id="IPR011429">
    <property type="entry name" value="Cyt_c_Planctomycete-type"/>
</dbReference>
<dbReference type="SUPFAM" id="SSF46626">
    <property type="entry name" value="Cytochrome c"/>
    <property type="match status" value="1"/>
</dbReference>
<evidence type="ECO:0000256" key="1">
    <source>
        <dbReference type="SAM" id="MobiDB-lite"/>
    </source>
</evidence>
<comment type="caution">
    <text evidence="6">The sequence shown here is derived from an EMBL/GenBank/DDBJ whole genome shotgun (WGS) entry which is preliminary data.</text>
</comment>
<dbReference type="InterPro" id="IPR013320">
    <property type="entry name" value="ConA-like_dom_sf"/>
</dbReference>
<feature type="domain" description="DUF1553" evidence="4">
    <location>
        <begin position="829"/>
        <end position="1079"/>
    </location>
</feature>
<dbReference type="EMBL" id="FXUG01000014">
    <property type="protein sequence ID" value="SMP71290.1"/>
    <property type="molecule type" value="Genomic_DNA"/>
</dbReference>
<feature type="signal peptide" evidence="2">
    <location>
        <begin position="1"/>
        <end position="24"/>
    </location>
</feature>
<feature type="compositionally biased region" description="Basic and acidic residues" evidence="1">
    <location>
        <begin position="59"/>
        <end position="71"/>
    </location>
</feature>
<dbReference type="Pfam" id="PF07583">
    <property type="entry name" value="PSCyt2"/>
    <property type="match status" value="1"/>
</dbReference>
<feature type="chain" id="PRO_5045188219" evidence="2">
    <location>
        <begin position="25"/>
        <end position="1134"/>
    </location>
</feature>
<evidence type="ECO:0000256" key="2">
    <source>
        <dbReference type="SAM" id="SignalP"/>
    </source>
</evidence>
<dbReference type="PANTHER" id="PTHR35889">
    <property type="entry name" value="CYCLOINULO-OLIGOSACCHARIDE FRUCTANOTRANSFERASE-RELATED"/>
    <property type="match status" value="1"/>
</dbReference>
<feature type="region of interest" description="Disordered" evidence="1">
    <location>
        <begin position="43"/>
        <end position="75"/>
    </location>
</feature>
<accession>A0ABY1QGY5</accession>
<evidence type="ECO:0000259" key="5">
    <source>
        <dbReference type="Pfam" id="PF07635"/>
    </source>
</evidence>
<evidence type="ECO:0000313" key="6">
    <source>
        <dbReference type="EMBL" id="SMP71290.1"/>
    </source>
</evidence>
<protein>
    <submittedName>
        <fullName evidence="6">Planctomycete cytochrome C</fullName>
    </submittedName>
</protein>
<organism evidence="6 7">
    <name type="scientific">Neorhodopirellula lusitana</name>
    <dbReference type="NCBI Taxonomy" id="445327"/>
    <lineage>
        <taxon>Bacteria</taxon>
        <taxon>Pseudomonadati</taxon>
        <taxon>Planctomycetota</taxon>
        <taxon>Planctomycetia</taxon>
        <taxon>Pirellulales</taxon>
        <taxon>Pirellulaceae</taxon>
        <taxon>Neorhodopirellula</taxon>
    </lineage>
</organism>
<feature type="domain" description="DUF1549" evidence="3">
    <location>
        <begin position="197"/>
        <end position="403"/>
    </location>
</feature>
<dbReference type="Gene3D" id="2.60.120.200">
    <property type="match status" value="1"/>
</dbReference>